<feature type="domain" description="XdhC- CoxI" evidence="1">
    <location>
        <begin position="19"/>
        <end position="82"/>
    </location>
</feature>
<dbReference type="OrthoDB" id="9773039at2"/>
<dbReference type="PANTHER" id="PTHR30388:SF6">
    <property type="entry name" value="XANTHINE DEHYDROGENASE SUBUNIT A-RELATED"/>
    <property type="match status" value="1"/>
</dbReference>
<keyword evidence="4" id="KW-1185">Reference proteome</keyword>
<protein>
    <submittedName>
        <fullName evidence="3">XshC-Cox1-family protein</fullName>
    </submittedName>
</protein>
<evidence type="ECO:0000259" key="2">
    <source>
        <dbReference type="Pfam" id="PF13478"/>
    </source>
</evidence>
<dbReference type="AlphaFoldDB" id="A0A2A4GCW1"/>
<dbReference type="Proteomes" id="UP000219559">
    <property type="component" value="Unassembled WGS sequence"/>
</dbReference>
<evidence type="ECO:0000313" key="3">
    <source>
        <dbReference type="EMBL" id="PCE65810.1"/>
    </source>
</evidence>
<organism evidence="3 4">
    <name type="scientific">Sediminicola luteus</name>
    <dbReference type="NCBI Taxonomy" id="319238"/>
    <lineage>
        <taxon>Bacteria</taxon>
        <taxon>Pseudomonadati</taxon>
        <taxon>Bacteroidota</taxon>
        <taxon>Flavobacteriia</taxon>
        <taxon>Flavobacteriales</taxon>
        <taxon>Flavobacteriaceae</taxon>
        <taxon>Sediminicola</taxon>
    </lineage>
</organism>
<gene>
    <name evidence="3" type="ORF">B7P33_00445</name>
</gene>
<dbReference type="InterPro" id="IPR027051">
    <property type="entry name" value="XdhC_Rossmann_dom"/>
</dbReference>
<dbReference type="PANTHER" id="PTHR30388">
    <property type="entry name" value="ALDEHYDE OXIDOREDUCTASE MOLYBDENUM COFACTOR ASSEMBLY PROTEIN"/>
    <property type="match status" value="1"/>
</dbReference>
<feature type="domain" description="XdhC Rossmann" evidence="2">
    <location>
        <begin position="176"/>
        <end position="319"/>
    </location>
</feature>
<evidence type="ECO:0000313" key="4">
    <source>
        <dbReference type="Proteomes" id="UP000219559"/>
    </source>
</evidence>
<dbReference type="Pfam" id="PF02625">
    <property type="entry name" value="XdhC_CoxI"/>
    <property type="match status" value="1"/>
</dbReference>
<proteinExistence type="predicted"/>
<reference evidence="3 4" key="1">
    <citation type="submission" date="2017-04" db="EMBL/GenBank/DDBJ databases">
        <title>A new member of the family Flavobacteriaceae isolated from ascidians.</title>
        <authorList>
            <person name="Chen L."/>
        </authorList>
    </citation>
    <scope>NUCLEOTIDE SEQUENCE [LARGE SCALE GENOMIC DNA]</scope>
    <source>
        <strain evidence="3 4">HQA918</strain>
    </source>
</reference>
<accession>A0A2A4GCW1</accession>
<dbReference type="Gene3D" id="3.40.50.720">
    <property type="entry name" value="NAD(P)-binding Rossmann-like Domain"/>
    <property type="match status" value="1"/>
</dbReference>
<name>A0A2A4GCW1_9FLAO</name>
<dbReference type="InterPro" id="IPR003777">
    <property type="entry name" value="XdhC_CoxI"/>
</dbReference>
<dbReference type="InterPro" id="IPR052698">
    <property type="entry name" value="MoCofactor_Util/Proc"/>
</dbReference>
<dbReference type="Pfam" id="PF13478">
    <property type="entry name" value="XdhC_C"/>
    <property type="match status" value="1"/>
</dbReference>
<dbReference type="EMBL" id="NBWU01000001">
    <property type="protein sequence ID" value="PCE65810.1"/>
    <property type="molecule type" value="Genomic_DNA"/>
</dbReference>
<dbReference type="RefSeq" id="WP_097441339.1">
    <property type="nucleotide sequence ID" value="NZ_NBWU01000001.1"/>
</dbReference>
<comment type="caution">
    <text evidence="3">The sequence shown here is derived from an EMBL/GenBank/DDBJ whole genome shotgun (WGS) entry which is preliminary data.</text>
</comment>
<evidence type="ECO:0000259" key="1">
    <source>
        <dbReference type="Pfam" id="PF02625"/>
    </source>
</evidence>
<sequence length="340" mass="37773">MLHELKNIVEAALEAETLGLPTVFVSVVALEGSSYRRPGVRMLMRSDGAMAGAVSGGCVEKEIWVQAQSVFTEGKPKLITYDGRFRLGCEGLLYILIEPLKLQTDFVTHFRKGMSKREPLELKSIFSREESHRYVGGTFFKSTGGWLRLSAQADIGLLQVEGMETYHQQLAPRFKLVIVGAEHDAVELCKYAALTGWEVAIIAAPDEAKTQSDFPGSDSFLYLDETGLADYALDSQTAVVLMTHSFTKDLKYLMAISYKEMAYLGVLGPAKRREKLLNQLLEFQEDVPDIFFDTIHGPSGLNIGAETPQEIAISVMAEILAVIRHQQPQSLREKKEGIHD</sequence>